<accession>A0A414NZR6</accession>
<dbReference type="EMBL" id="QRHE01000001">
    <property type="protein sequence ID" value="RHF53454.1"/>
    <property type="molecule type" value="Genomic_DNA"/>
</dbReference>
<proteinExistence type="predicted"/>
<evidence type="ECO:0000313" key="3">
    <source>
        <dbReference type="Proteomes" id="UP000283442"/>
    </source>
</evidence>
<comment type="caution">
    <text evidence="2">The sequence shown here is derived from an EMBL/GenBank/DDBJ whole genome shotgun (WGS) entry which is preliminary data.</text>
</comment>
<dbReference type="AlphaFoldDB" id="A0A414NZR6"/>
<protein>
    <submittedName>
        <fullName evidence="2">Uncharacterized protein</fullName>
    </submittedName>
</protein>
<organism evidence="2 3">
    <name type="scientific">Mitsuokella multacida</name>
    <dbReference type="NCBI Taxonomy" id="52226"/>
    <lineage>
        <taxon>Bacteria</taxon>
        <taxon>Bacillati</taxon>
        <taxon>Bacillota</taxon>
        <taxon>Negativicutes</taxon>
        <taxon>Selenomonadales</taxon>
        <taxon>Selenomonadaceae</taxon>
        <taxon>Mitsuokella</taxon>
    </lineage>
</organism>
<dbReference type="Proteomes" id="UP000283442">
    <property type="component" value="Unassembled WGS sequence"/>
</dbReference>
<feature type="region of interest" description="Disordered" evidence="1">
    <location>
        <begin position="90"/>
        <end position="111"/>
    </location>
</feature>
<gene>
    <name evidence="2" type="ORF">DW674_00910</name>
</gene>
<evidence type="ECO:0000256" key="1">
    <source>
        <dbReference type="SAM" id="MobiDB-lite"/>
    </source>
</evidence>
<evidence type="ECO:0000313" key="2">
    <source>
        <dbReference type="EMBL" id="RHF53454.1"/>
    </source>
</evidence>
<name>A0A414NZR6_9FIRM</name>
<sequence length="111" mass="12587">MDIQNPSVQSPAKQVYQEIMDFVHLEEQAHPGQLVDVFLTQVPNFDIRQIGRYNDQLLFFRGFSLPSGQTQTVLVHYTQACIVLRPHVESSGNVPPRKKPIGFVANPEVNE</sequence>
<reference evidence="2 3" key="1">
    <citation type="submission" date="2018-08" db="EMBL/GenBank/DDBJ databases">
        <title>A genome reference for cultivated species of the human gut microbiota.</title>
        <authorList>
            <person name="Zou Y."/>
            <person name="Xue W."/>
            <person name="Luo G."/>
        </authorList>
    </citation>
    <scope>NUCLEOTIDE SEQUENCE [LARGE SCALE GENOMIC DNA]</scope>
    <source>
        <strain evidence="2 3">AM25-21AC</strain>
    </source>
</reference>
<dbReference type="RefSeq" id="WP_118174500.1">
    <property type="nucleotide sequence ID" value="NZ_JAQEAO010000018.1"/>
</dbReference>